<dbReference type="GO" id="GO:0003724">
    <property type="term" value="F:RNA helicase activity"/>
    <property type="evidence" value="ECO:0007669"/>
    <property type="project" value="TreeGrafter"/>
</dbReference>
<dbReference type="GO" id="GO:0016887">
    <property type="term" value="F:ATP hydrolysis activity"/>
    <property type="evidence" value="ECO:0007669"/>
    <property type="project" value="TreeGrafter"/>
</dbReference>
<keyword evidence="1" id="KW-0378">Hydrolase</keyword>
<comment type="caution">
    <text evidence="4">The sequence shown here is derived from an EMBL/GenBank/DDBJ whole genome shotgun (WGS) entry which is preliminary data.</text>
</comment>
<dbReference type="SMART" id="SM00490">
    <property type="entry name" value="HELICc"/>
    <property type="match status" value="1"/>
</dbReference>
<proteinExistence type="predicted"/>
<dbReference type="PROSITE" id="PS51194">
    <property type="entry name" value="HELICASE_CTER"/>
    <property type="match status" value="1"/>
</dbReference>
<dbReference type="Gene3D" id="3.40.50.300">
    <property type="entry name" value="P-loop containing nucleotide triphosphate hydrolases"/>
    <property type="match status" value="1"/>
</dbReference>
<dbReference type="GO" id="GO:1990904">
    <property type="term" value="C:ribonucleoprotein complex"/>
    <property type="evidence" value="ECO:0007669"/>
    <property type="project" value="TreeGrafter"/>
</dbReference>
<dbReference type="InterPro" id="IPR001650">
    <property type="entry name" value="Helicase_C-like"/>
</dbReference>
<sequence>SSRYRILPLHSSIPREDQRKVFEPVPEGVTKIILSTNIAETSVTIDDVVYVLDSCKVKMKLFTSHNNMTNYATVWASKTNLEQRRGRAGRVRAGFSFHLCSRARYER</sequence>
<evidence type="ECO:0000259" key="3">
    <source>
        <dbReference type="PROSITE" id="PS51194"/>
    </source>
</evidence>
<evidence type="ECO:0000256" key="1">
    <source>
        <dbReference type="ARBA" id="ARBA00022801"/>
    </source>
</evidence>
<evidence type="ECO:0000313" key="4">
    <source>
        <dbReference type="EMBL" id="GFS00478.1"/>
    </source>
</evidence>
<accession>A0AAV4HQR1</accession>
<dbReference type="EMBL" id="BMAT01002170">
    <property type="protein sequence ID" value="GFS00478.1"/>
    <property type="molecule type" value="Genomic_DNA"/>
</dbReference>
<dbReference type="CDD" id="cd18791">
    <property type="entry name" value="SF2_C_RHA"/>
    <property type="match status" value="1"/>
</dbReference>
<protein>
    <submittedName>
        <fullName evidence="4">ATP-dependent RNA helicase A</fullName>
    </submittedName>
</protein>
<dbReference type="Pfam" id="PF00271">
    <property type="entry name" value="Helicase_C"/>
    <property type="match status" value="1"/>
</dbReference>
<feature type="domain" description="Helicase C-terminal" evidence="3">
    <location>
        <begin position="1"/>
        <end position="107"/>
    </location>
</feature>
<reference evidence="4 5" key="1">
    <citation type="journal article" date="2021" name="Elife">
        <title>Chloroplast acquisition without the gene transfer in kleptoplastic sea slugs, Plakobranchus ocellatus.</title>
        <authorList>
            <person name="Maeda T."/>
            <person name="Takahashi S."/>
            <person name="Yoshida T."/>
            <person name="Shimamura S."/>
            <person name="Takaki Y."/>
            <person name="Nagai Y."/>
            <person name="Toyoda A."/>
            <person name="Suzuki Y."/>
            <person name="Arimoto A."/>
            <person name="Ishii H."/>
            <person name="Satoh N."/>
            <person name="Nishiyama T."/>
            <person name="Hasebe M."/>
            <person name="Maruyama T."/>
            <person name="Minagawa J."/>
            <person name="Obokata J."/>
            <person name="Shigenobu S."/>
        </authorList>
    </citation>
    <scope>NUCLEOTIDE SEQUENCE [LARGE SCALE GENOMIC DNA]</scope>
</reference>
<gene>
    <name evidence="4" type="ORF">ElyMa_001072400</name>
</gene>
<dbReference type="GO" id="GO:0043138">
    <property type="term" value="F:3'-5' DNA helicase activity"/>
    <property type="evidence" value="ECO:0007669"/>
    <property type="project" value="TreeGrafter"/>
</dbReference>
<keyword evidence="2 4" id="KW-0067">ATP-binding</keyword>
<dbReference type="SUPFAM" id="SSF52540">
    <property type="entry name" value="P-loop containing nucleoside triphosphate hydrolases"/>
    <property type="match status" value="1"/>
</dbReference>
<organism evidence="4 5">
    <name type="scientific">Elysia marginata</name>
    <dbReference type="NCBI Taxonomy" id="1093978"/>
    <lineage>
        <taxon>Eukaryota</taxon>
        <taxon>Metazoa</taxon>
        <taxon>Spiralia</taxon>
        <taxon>Lophotrochozoa</taxon>
        <taxon>Mollusca</taxon>
        <taxon>Gastropoda</taxon>
        <taxon>Heterobranchia</taxon>
        <taxon>Euthyneura</taxon>
        <taxon>Panpulmonata</taxon>
        <taxon>Sacoglossa</taxon>
        <taxon>Placobranchoidea</taxon>
        <taxon>Plakobranchidae</taxon>
        <taxon>Elysia</taxon>
    </lineage>
</organism>
<dbReference type="PANTHER" id="PTHR18934">
    <property type="entry name" value="ATP-DEPENDENT RNA HELICASE"/>
    <property type="match status" value="1"/>
</dbReference>
<keyword evidence="2 4" id="KW-0347">Helicase</keyword>
<name>A0AAV4HQR1_9GAST</name>
<dbReference type="PANTHER" id="PTHR18934:SF119">
    <property type="entry name" value="ATP-DEPENDENT RNA HELICASE A"/>
    <property type="match status" value="1"/>
</dbReference>
<dbReference type="AlphaFoldDB" id="A0AAV4HQR1"/>
<dbReference type="GO" id="GO:0003723">
    <property type="term" value="F:RNA binding"/>
    <property type="evidence" value="ECO:0007669"/>
    <property type="project" value="TreeGrafter"/>
</dbReference>
<dbReference type="GO" id="GO:0045944">
    <property type="term" value="P:positive regulation of transcription by RNA polymerase II"/>
    <property type="evidence" value="ECO:0007669"/>
    <property type="project" value="TreeGrafter"/>
</dbReference>
<feature type="non-terminal residue" evidence="4">
    <location>
        <position position="1"/>
    </location>
</feature>
<dbReference type="GO" id="GO:0005730">
    <property type="term" value="C:nucleolus"/>
    <property type="evidence" value="ECO:0007669"/>
    <property type="project" value="TreeGrafter"/>
</dbReference>
<keyword evidence="5" id="KW-1185">Reference proteome</keyword>
<evidence type="ECO:0000313" key="5">
    <source>
        <dbReference type="Proteomes" id="UP000762676"/>
    </source>
</evidence>
<keyword evidence="2 4" id="KW-0547">Nucleotide-binding</keyword>
<dbReference type="Proteomes" id="UP000762676">
    <property type="component" value="Unassembled WGS sequence"/>
</dbReference>
<dbReference type="GO" id="GO:0050684">
    <property type="term" value="P:regulation of mRNA processing"/>
    <property type="evidence" value="ECO:0007669"/>
    <property type="project" value="TreeGrafter"/>
</dbReference>
<dbReference type="InterPro" id="IPR027417">
    <property type="entry name" value="P-loop_NTPase"/>
</dbReference>
<evidence type="ECO:0000256" key="2">
    <source>
        <dbReference type="ARBA" id="ARBA00022806"/>
    </source>
</evidence>